<organism evidence="5 6">
    <name type="scientific">Purpureocillium lilacinum</name>
    <name type="common">Paecilomyces lilacinus</name>
    <dbReference type="NCBI Taxonomy" id="33203"/>
    <lineage>
        <taxon>Eukaryota</taxon>
        <taxon>Fungi</taxon>
        <taxon>Dikarya</taxon>
        <taxon>Ascomycota</taxon>
        <taxon>Pezizomycotina</taxon>
        <taxon>Sordariomycetes</taxon>
        <taxon>Hypocreomycetidae</taxon>
        <taxon>Hypocreales</taxon>
        <taxon>Ophiocordycipitaceae</taxon>
        <taxon>Purpureocillium</taxon>
    </lineage>
</organism>
<dbReference type="EMBL" id="LSBI01000012">
    <property type="protein sequence ID" value="OAQ77969.1"/>
    <property type="molecule type" value="Genomic_DNA"/>
</dbReference>
<evidence type="ECO:0000313" key="6">
    <source>
        <dbReference type="Proteomes" id="UP000078340"/>
    </source>
</evidence>
<dbReference type="PANTHER" id="PTHR47706:SF4">
    <property type="entry name" value="NMRA-LIKE DOMAIN-CONTAINING PROTEIN"/>
    <property type="match status" value="1"/>
</dbReference>
<evidence type="ECO:0000256" key="1">
    <source>
        <dbReference type="ARBA" id="ARBA00005725"/>
    </source>
</evidence>
<dbReference type="InterPro" id="IPR036291">
    <property type="entry name" value="NAD(P)-bd_dom_sf"/>
</dbReference>
<gene>
    <name evidence="5" type="ORF">VFPFJ_10336</name>
</gene>
<keyword evidence="2" id="KW-0521">NADP</keyword>
<dbReference type="Gene3D" id="3.40.50.720">
    <property type="entry name" value="NAD(P)-binding Rossmann-like Domain"/>
    <property type="match status" value="1"/>
</dbReference>
<dbReference type="SUPFAM" id="SSF51735">
    <property type="entry name" value="NAD(P)-binding Rossmann-fold domains"/>
    <property type="match status" value="1"/>
</dbReference>
<dbReference type="Pfam" id="PF05368">
    <property type="entry name" value="NmrA"/>
    <property type="match status" value="1"/>
</dbReference>
<comment type="similarity">
    <text evidence="1">Belongs to the NmrA-type oxidoreductase family. Isoflavone reductase subfamily.</text>
</comment>
<dbReference type="OMA" id="IGGWIPN"/>
<proteinExistence type="inferred from homology"/>
<evidence type="ECO:0000259" key="4">
    <source>
        <dbReference type="Pfam" id="PF05368"/>
    </source>
</evidence>
<dbReference type="InterPro" id="IPR008030">
    <property type="entry name" value="NmrA-like"/>
</dbReference>
<dbReference type="PANTHER" id="PTHR47706">
    <property type="entry name" value="NMRA-LIKE FAMILY PROTEIN"/>
    <property type="match status" value="1"/>
</dbReference>
<dbReference type="Gene3D" id="3.90.25.10">
    <property type="entry name" value="UDP-galactose 4-epimerase, domain 1"/>
    <property type="match status" value="1"/>
</dbReference>
<reference evidence="5 6" key="1">
    <citation type="submission" date="2016-02" db="EMBL/GenBank/DDBJ databases">
        <title>Biosynthesis of antibiotic leucinostatins and their inhibition on Phytophthora in bio-control Purpureocillium lilacinum.</title>
        <authorList>
            <person name="Wang G."/>
            <person name="Liu Z."/>
            <person name="Lin R."/>
            <person name="Li E."/>
            <person name="Mao Z."/>
            <person name="Ling J."/>
            <person name="Yin W."/>
            <person name="Xie B."/>
        </authorList>
    </citation>
    <scope>NUCLEOTIDE SEQUENCE [LARGE SCALE GENOMIC DNA]</scope>
    <source>
        <strain evidence="5">PLFJ-1</strain>
    </source>
</reference>
<name>A0A179GLI1_PURLI</name>
<accession>A0A179GLI1</accession>
<dbReference type="InterPro" id="IPR051609">
    <property type="entry name" value="NmrA/Isoflavone_reductase-like"/>
</dbReference>
<evidence type="ECO:0000313" key="5">
    <source>
        <dbReference type="EMBL" id="OAQ77969.1"/>
    </source>
</evidence>
<sequence>MAVLAIAGGTGGVGKTVVEQLSLHGAHHTVYILTREVDMTPMASHRGHGDISLTLHHQIPPKPILEHARFLKVDYGHVDSLTKTLQDHKIDTVISTINLETEAGSQAQLGLIEAADKSSTTRRFIPSEFVALIDEDDPNSGPGIGGWIPNARALKKTNLEYIRISIGLFSDYWAMPRIKSNLKPFQWLLDMDKGIAVIPGSGNEKFTVTYSEDLARVIVKLLDVDEKWPKRGFLSGSDISINEVIVTAEKIRGMSPIKSLSLHAEVF</sequence>
<dbReference type="AlphaFoldDB" id="A0A179GLI1"/>
<dbReference type="GO" id="GO:0016491">
    <property type="term" value="F:oxidoreductase activity"/>
    <property type="evidence" value="ECO:0007669"/>
    <property type="project" value="UniProtKB-KW"/>
</dbReference>
<keyword evidence="3" id="KW-0560">Oxidoreductase</keyword>
<evidence type="ECO:0000256" key="3">
    <source>
        <dbReference type="ARBA" id="ARBA00023002"/>
    </source>
</evidence>
<comment type="caution">
    <text evidence="5">The sequence shown here is derived from an EMBL/GenBank/DDBJ whole genome shotgun (WGS) entry which is preliminary data.</text>
</comment>
<protein>
    <submittedName>
        <fullName evidence="5">NmrA-like family protein</fullName>
    </submittedName>
</protein>
<dbReference type="Proteomes" id="UP000078340">
    <property type="component" value="Unassembled WGS sequence"/>
</dbReference>
<evidence type="ECO:0000256" key="2">
    <source>
        <dbReference type="ARBA" id="ARBA00022857"/>
    </source>
</evidence>
<feature type="domain" description="NmrA-like" evidence="4">
    <location>
        <begin position="4"/>
        <end position="250"/>
    </location>
</feature>